<dbReference type="KEGG" id="nsh:GXM_08169"/>
<dbReference type="EMBL" id="CP045227">
    <property type="protein sequence ID" value="QFS50675.1"/>
    <property type="molecule type" value="Genomic_DNA"/>
</dbReference>
<evidence type="ECO:0000313" key="2">
    <source>
        <dbReference type="Proteomes" id="UP000326678"/>
    </source>
</evidence>
<protein>
    <submittedName>
        <fullName evidence="1">Uncharacterized protein</fullName>
    </submittedName>
</protein>
<name>A0A5P8WCY4_9NOSO</name>
<keyword evidence="2" id="KW-1185">Reference proteome</keyword>
<organism evidence="1 2">
    <name type="scientific">Nostoc sphaeroides CCNUC1</name>
    <dbReference type="NCBI Taxonomy" id="2653204"/>
    <lineage>
        <taxon>Bacteria</taxon>
        <taxon>Bacillati</taxon>
        <taxon>Cyanobacteriota</taxon>
        <taxon>Cyanophyceae</taxon>
        <taxon>Nostocales</taxon>
        <taxon>Nostocaceae</taxon>
        <taxon>Nostoc</taxon>
    </lineage>
</organism>
<sequence>MSASNDEAQRRQIISDSASAIALNNPLPSIIAFCASCKFIQI</sequence>
<dbReference type="AlphaFoldDB" id="A0A5P8WCY4"/>
<proteinExistence type="predicted"/>
<accession>A0A5P8WCY4</accession>
<reference evidence="1 2" key="1">
    <citation type="submission" date="2019-10" db="EMBL/GenBank/DDBJ databases">
        <title>Genomic and transcriptomic insights into the perfect genentic adaptation of a filamentous nitrogen-fixing cyanobacterium to rice fields.</title>
        <authorList>
            <person name="Chen Z."/>
        </authorList>
    </citation>
    <scope>NUCLEOTIDE SEQUENCE [LARGE SCALE GENOMIC DNA]</scope>
    <source>
        <strain evidence="1">CCNUC1</strain>
    </source>
</reference>
<gene>
    <name evidence="1" type="ORF">GXM_08169</name>
</gene>
<dbReference type="Proteomes" id="UP000326678">
    <property type="component" value="Chromosome Gxm2"/>
</dbReference>
<evidence type="ECO:0000313" key="1">
    <source>
        <dbReference type="EMBL" id="QFS50675.1"/>
    </source>
</evidence>
<dbReference type="RefSeq" id="WP_267313745.1">
    <property type="nucleotide sequence ID" value="NZ_CP045227.1"/>
</dbReference>